<feature type="compositionally biased region" description="Basic and acidic residues" evidence="1">
    <location>
        <begin position="1"/>
        <end position="17"/>
    </location>
</feature>
<reference evidence="2 3" key="1">
    <citation type="submission" date="2017-07" db="EMBL/GenBank/DDBJ databases">
        <title>First draft Genome Sequence of Nocardia cerradoensis isolated from human infection.</title>
        <authorList>
            <person name="Carrasco G."/>
        </authorList>
    </citation>
    <scope>NUCLEOTIDE SEQUENCE [LARGE SCALE GENOMIC DNA]</scope>
    <source>
        <strain evidence="2 3">CNM20130759</strain>
    </source>
</reference>
<gene>
    <name evidence="2" type="ORF">B7C42_00907</name>
</gene>
<sequence>MSQPNHPHDDDTDEPRGGRPGPVDEGDNGGMATREVADDVGTEENAQEPPD</sequence>
<dbReference type="RefSeq" id="WP_167331913.1">
    <property type="nucleotide sequence ID" value="NZ_JAAXOR010000001.1"/>
</dbReference>
<accession>A0A231HFX6</accession>
<organism evidence="2 3">
    <name type="scientific">Nocardia cerradoensis</name>
    <dbReference type="NCBI Taxonomy" id="85688"/>
    <lineage>
        <taxon>Bacteria</taxon>
        <taxon>Bacillati</taxon>
        <taxon>Actinomycetota</taxon>
        <taxon>Actinomycetes</taxon>
        <taxon>Mycobacteriales</taxon>
        <taxon>Nocardiaceae</taxon>
        <taxon>Nocardia</taxon>
    </lineage>
</organism>
<evidence type="ECO:0000256" key="1">
    <source>
        <dbReference type="SAM" id="MobiDB-lite"/>
    </source>
</evidence>
<dbReference type="Proteomes" id="UP000215506">
    <property type="component" value="Unassembled WGS sequence"/>
</dbReference>
<protein>
    <submittedName>
        <fullName evidence="2">Uncharacterized protein</fullName>
    </submittedName>
</protein>
<name>A0A231HFX6_9NOCA</name>
<dbReference type="EMBL" id="NGAF01000001">
    <property type="protein sequence ID" value="OXR47782.1"/>
    <property type="molecule type" value="Genomic_DNA"/>
</dbReference>
<feature type="compositionally biased region" description="Acidic residues" evidence="1">
    <location>
        <begin position="38"/>
        <end position="51"/>
    </location>
</feature>
<proteinExistence type="predicted"/>
<feature type="region of interest" description="Disordered" evidence="1">
    <location>
        <begin position="1"/>
        <end position="51"/>
    </location>
</feature>
<keyword evidence="3" id="KW-1185">Reference proteome</keyword>
<comment type="caution">
    <text evidence="2">The sequence shown here is derived from an EMBL/GenBank/DDBJ whole genome shotgun (WGS) entry which is preliminary data.</text>
</comment>
<dbReference type="AlphaFoldDB" id="A0A231HFX6"/>
<evidence type="ECO:0000313" key="2">
    <source>
        <dbReference type="EMBL" id="OXR47782.1"/>
    </source>
</evidence>
<evidence type="ECO:0000313" key="3">
    <source>
        <dbReference type="Proteomes" id="UP000215506"/>
    </source>
</evidence>